<dbReference type="OrthoDB" id="427096at2759"/>
<dbReference type="PANTHER" id="PTHR11929:SF11">
    <property type="entry name" value="4-GALACTOSYL-N-ACETYLGLUCOSAMINIDE 3-ALPHA-L-FUCOSYLTRANSFERASE FUT5"/>
    <property type="match status" value="1"/>
</dbReference>
<dbReference type="SUPFAM" id="SSF53756">
    <property type="entry name" value="UDP-Glycosyltransferase/glycogen phosphorylase"/>
    <property type="match status" value="1"/>
</dbReference>
<organism evidence="22 23">
    <name type="scientific">Campylorhamphus procurvoides</name>
    <dbReference type="NCBI Taxonomy" id="190295"/>
    <lineage>
        <taxon>Eukaryota</taxon>
        <taxon>Metazoa</taxon>
        <taxon>Chordata</taxon>
        <taxon>Craniata</taxon>
        <taxon>Vertebrata</taxon>
        <taxon>Euteleostomi</taxon>
        <taxon>Archelosauria</taxon>
        <taxon>Archosauria</taxon>
        <taxon>Dinosauria</taxon>
        <taxon>Saurischia</taxon>
        <taxon>Theropoda</taxon>
        <taxon>Coelurosauria</taxon>
        <taxon>Aves</taxon>
        <taxon>Neognathae</taxon>
        <taxon>Neoaves</taxon>
        <taxon>Telluraves</taxon>
        <taxon>Australaves</taxon>
        <taxon>Passeriformes</taxon>
        <taxon>Dendrocolaptidae</taxon>
        <taxon>Campylorhamphus</taxon>
    </lineage>
</organism>
<evidence type="ECO:0000256" key="3">
    <source>
        <dbReference type="ARBA" id="ARBA00008919"/>
    </source>
</evidence>
<comment type="subcellular location">
    <subcellularLocation>
        <location evidence="1 19">Golgi apparatus</location>
        <location evidence="1 19">Golgi stack membrane</location>
        <topology evidence="1 19">Single-pass type II membrane protein</topology>
    </subcellularLocation>
</comment>
<evidence type="ECO:0000256" key="5">
    <source>
        <dbReference type="ARBA" id="ARBA00022679"/>
    </source>
</evidence>
<name>A0A851MEE0_9DEND</name>
<keyword evidence="8" id="KW-1133">Transmembrane helix</keyword>
<comment type="catalytic activity">
    <reaction evidence="16">
        <text>an alpha-Neu5Ac-(2-&gt;3)-beta-D-Gal-(1-&gt;3)-D-GlcNAc derivative + GDP-beta-L-fucose = an alpha-Neu5Ac-(2-&gt;3)-beta-D-Gal-(1-&gt;3)-[alpha-L-Fuc-(1-&gt;4)]-beta-D-GlcNAc derivative + GDP + H(+)</text>
        <dbReference type="Rhea" id="RHEA:62904"/>
        <dbReference type="ChEBI" id="CHEBI:15378"/>
        <dbReference type="ChEBI" id="CHEBI:57273"/>
        <dbReference type="ChEBI" id="CHEBI:58189"/>
        <dbReference type="ChEBI" id="CHEBI:146021"/>
        <dbReference type="ChEBI" id="CHEBI:146022"/>
    </reaction>
    <physiologicalReaction direction="left-to-right" evidence="16">
        <dbReference type="Rhea" id="RHEA:62905"/>
    </physiologicalReaction>
</comment>
<evidence type="ECO:0000256" key="8">
    <source>
        <dbReference type="ARBA" id="ARBA00022989"/>
    </source>
</evidence>
<keyword evidence="7" id="KW-0735">Signal-anchor</keyword>
<dbReference type="PANTHER" id="PTHR11929">
    <property type="entry name" value="ALPHA- 1,3 -FUCOSYLTRANSFERASE"/>
    <property type="match status" value="1"/>
</dbReference>
<keyword evidence="9 19" id="KW-0333">Golgi apparatus</keyword>
<dbReference type="GO" id="GO:0017083">
    <property type="term" value="F:4-galactosyl-N-acetylglucosaminide 3-alpha-L-fucosyltransferase activity"/>
    <property type="evidence" value="ECO:0007669"/>
    <property type="project" value="UniProtKB-EC"/>
</dbReference>
<evidence type="ECO:0000256" key="1">
    <source>
        <dbReference type="ARBA" id="ARBA00004447"/>
    </source>
</evidence>
<dbReference type="EC" id="2.4.1.-" evidence="19"/>
<evidence type="ECO:0000259" key="21">
    <source>
        <dbReference type="Pfam" id="PF17039"/>
    </source>
</evidence>
<keyword evidence="12" id="KW-0325">Glycoprotein</keyword>
<accession>A0A851MEE0</accession>
<evidence type="ECO:0000256" key="7">
    <source>
        <dbReference type="ARBA" id="ARBA00022968"/>
    </source>
</evidence>
<comment type="catalytic activity">
    <reaction evidence="18">
        <text>beta-D-galactosyl-(1-&gt;4)-N-acetyl-D-glucosamine + GDP-beta-L-fucose = beta-D-galactosyl-(1-&gt;4)-[alpha-L-fucosyl-(1-&gt;3)]-N-acetyl-D-glucosamine + GDP + H(+)</text>
        <dbReference type="Rhea" id="RHEA:62824"/>
        <dbReference type="ChEBI" id="CHEBI:15378"/>
        <dbReference type="ChEBI" id="CHEBI:57273"/>
        <dbReference type="ChEBI" id="CHEBI:58189"/>
        <dbReference type="ChEBI" id="CHEBI:60152"/>
        <dbReference type="ChEBI" id="CHEBI:62287"/>
    </reaction>
    <physiologicalReaction direction="left-to-right" evidence="18">
        <dbReference type="Rhea" id="RHEA:62825"/>
    </physiologicalReaction>
</comment>
<comment type="catalytic activity">
    <reaction evidence="14">
        <text>an alpha-Neu5Ac-(2-&gt;3)-beta-D-Gal-(1-&gt;4)-beta-D-GlcNAc-(1-&gt;3)-beta-D-Gal-(1-&gt;4)-[alpha-L-Fuc-(1-&gt;3)]-beta-D-GlcNAc derivative + GDP-beta-L-fucose = an alpha-Neu5Ac-(2-&gt;3)-beta-D-Gal-(1-&gt;4)-[alpha-L-Fuc-(1-&gt;3)]-beta-D-GlcNAc-(1-&gt;3)-beta-D-Gal-(1-&gt;4)-[alpha-L-Fuc-(1-&gt;3)]-beta-D-GlcNAc derivative + GDP + H(+)</text>
        <dbReference type="Rhea" id="RHEA:52864"/>
        <dbReference type="ChEBI" id="CHEBI:15378"/>
        <dbReference type="ChEBI" id="CHEBI:57273"/>
        <dbReference type="ChEBI" id="CHEBI:58189"/>
        <dbReference type="ChEBI" id="CHEBI:145342"/>
        <dbReference type="ChEBI" id="CHEBI:145343"/>
    </reaction>
    <physiologicalReaction direction="left-to-right" evidence="14">
        <dbReference type="Rhea" id="RHEA:52865"/>
    </physiologicalReaction>
</comment>
<keyword evidence="4 19" id="KW-0328">Glycosyltransferase</keyword>
<dbReference type="AlphaFoldDB" id="A0A851MEE0"/>
<reference evidence="22" key="1">
    <citation type="submission" date="2019-09" db="EMBL/GenBank/DDBJ databases">
        <title>Bird 10,000 Genomes (B10K) Project - Family phase.</title>
        <authorList>
            <person name="Zhang G."/>
        </authorList>
    </citation>
    <scope>NUCLEOTIDE SEQUENCE</scope>
    <source>
        <strain evidence="22">B10K-DU-001-09</strain>
        <tissue evidence="22">Muscle</tissue>
    </source>
</reference>
<keyword evidence="11" id="KW-0472">Membrane</keyword>
<dbReference type="Gene3D" id="3.40.50.11660">
    <property type="entry name" value="Glycosyl transferase family 10, C-terminal domain"/>
    <property type="match status" value="1"/>
</dbReference>
<feature type="domain" description="Fucosyltransferase C-terminal" evidence="20">
    <location>
        <begin position="191"/>
        <end position="365"/>
    </location>
</feature>
<comment type="catalytic activity">
    <reaction evidence="15">
        <text>a beta-D-galactosyl-(1-&gt;3)-N-acetyl-beta-D-glucosaminyl derivative + GDP-beta-L-fucose = a beta-D-galactosyl-(1-&gt;3)-[alpha-L-fucosyl-(1-&gt;4)]-N-acetyl-beta-D-glucosaminyl derivative + GDP + H(+)</text>
        <dbReference type="Rhea" id="RHEA:23628"/>
        <dbReference type="ChEBI" id="CHEBI:15378"/>
        <dbReference type="ChEBI" id="CHEBI:57273"/>
        <dbReference type="ChEBI" id="CHEBI:58189"/>
        <dbReference type="ChEBI" id="CHEBI:133506"/>
        <dbReference type="ChEBI" id="CHEBI:140304"/>
        <dbReference type="EC" id="2.4.1.65"/>
    </reaction>
    <physiologicalReaction direction="left-to-right" evidence="15">
        <dbReference type="Rhea" id="RHEA:23629"/>
    </physiologicalReaction>
</comment>
<dbReference type="InterPro" id="IPR001503">
    <property type="entry name" value="Glyco_trans_10"/>
</dbReference>
<evidence type="ECO:0000256" key="2">
    <source>
        <dbReference type="ARBA" id="ARBA00004922"/>
    </source>
</evidence>
<comment type="caution">
    <text evidence="22">The sequence shown here is derived from an EMBL/GenBank/DDBJ whole genome shotgun (WGS) entry which is preliminary data.</text>
</comment>
<comment type="catalytic activity">
    <reaction evidence="13">
        <text>a beta-D-galactosyl-(1-&gt;4)-N-acetyl-beta-D-glucosaminyl derivative + GDP-beta-L-fucose = a beta-D-galactosyl-(1-&gt;4)-[alpha-L-fucosyl-(1-&gt;3)]-N-acetyl-beta-D-glucosaminyl derivative + GDP + H(+)</text>
        <dbReference type="Rhea" id="RHEA:14257"/>
        <dbReference type="ChEBI" id="CHEBI:15378"/>
        <dbReference type="ChEBI" id="CHEBI:57273"/>
        <dbReference type="ChEBI" id="CHEBI:58189"/>
        <dbReference type="ChEBI" id="CHEBI:133507"/>
        <dbReference type="ChEBI" id="CHEBI:137941"/>
        <dbReference type="EC" id="2.4.1.152"/>
    </reaction>
    <physiologicalReaction direction="left-to-right" evidence="13">
        <dbReference type="Rhea" id="RHEA:14258"/>
    </physiologicalReaction>
</comment>
<protein>
    <recommendedName>
        <fullName evidence="19">Fucosyltransferase</fullName>
        <ecNumber evidence="19">2.4.1.-</ecNumber>
    </recommendedName>
</protein>
<keyword evidence="23" id="KW-1185">Reference proteome</keyword>
<dbReference type="UniPathway" id="UPA00378"/>
<dbReference type="EMBL" id="WBMV01001592">
    <property type="protein sequence ID" value="NXC25917.1"/>
    <property type="molecule type" value="Genomic_DNA"/>
</dbReference>
<evidence type="ECO:0000256" key="10">
    <source>
        <dbReference type="ARBA" id="ARBA00023098"/>
    </source>
</evidence>
<evidence type="ECO:0000313" key="23">
    <source>
        <dbReference type="Proteomes" id="UP000614027"/>
    </source>
</evidence>
<dbReference type="Proteomes" id="UP000614027">
    <property type="component" value="Unassembled WGS sequence"/>
</dbReference>
<evidence type="ECO:0000256" key="18">
    <source>
        <dbReference type="ARBA" id="ARBA00036928"/>
    </source>
</evidence>
<comment type="pathway">
    <text evidence="2">Protein modification; protein glycosylation.</text>
</comment>
<gene>
    <name evidence="22" type="primary">Fut6</name>
    <name evidence="22" type="ORF">CAMPRO_R05114</name>
</gene>
<evidence type="ECO:0000256" key="13">
    <source>
        <dbReference type="ARBA" id="ARBA00029329"/>
    </source>
</evidence>
<dbReference type="Pfam" id="PF17039">
    <property type="entry name" value="Glyco_tran_10_N"/>
    <property type="match status" value="1"/>
</dbReference>
<evidence type="ECO:0000256" key="11">
    <source>
        <dbReference type="ARBA" id="ARBA00023136"/>
    </source>
</evidence>
<evidence type="ECO:0000256" key="15">
    <source>
        <dbReference type="ARBA" id="ARBA00036273"/>
    </source>
</evidence>
<feature type="non-terminal residue" evidence="22">
    <location>
        <position position="1"/>
    </location>
</feature>
<dbReference type="GO" id="GO:0006629">
    <property type="term" value="P:lipid metabolic process"/>
    <property type="evidence" value="ECO:0007669"/>
    <property type="project" value="UniProtKB-KW"/>
</dbReference>
<evidence type="ECO:0000256" key="19">
    <source>
        <dbReference type="RuleBase" id="RU003832"/>
    </source>
</evidence>
<keyword evidence="5 19" id="KW-0808">Transferase</keyword>
<evidence type="ECO:0000313" key="22">
    <source>
        <dbReference type="EMBL" id="NXC25917.1"/>
    </source>
</evidence>
<evidence type="ECO:0000256" key="16">
    <source>
        <dbReference type="ARBA" id="ARBA00036468"/>
    </source>
</evidence>
<evidence type="ECO:0000256" key="17">
    <source>
        <dbReference type="ARBA" id="ARBA00036481"/>
    </source>
</evidence>
<feature type="non-terminal residue" evidence="22">
    <location>
        <position position="367"/>
    </location>
</feature>
<dbReference type="InterPro" id="IPR055270">
    <property type="entry name" value="Glyco_tran_10_C"/>
</dbReference>
<evidence type="ECO:0000259" key="20">
    <source>
        <dbReference type="Pfam" id="PF00852"/>
    </source>
</evidence>
<evidence type="ECO:0000256" key="6">
    <source>
        <dbReference type="ARBA" id="ARBA00022692"/>
    </source>
</evidence>
<proteinExistence type="inferred from homology"/>
<feature type="domain" description="Fucosyltransferase N-terminal" evidence="21">
    <location>
        <begin position="71"/>
        <end position="177"/>
    </location>
</feature>
<evidence type="ECO:0000256" key="9">
    <source>
        <dbReference type="ARBA" id="ARBA00023034"/>
    </source>
</evidence>
<comment type="similarity">
    <text evidence="3 19">Belongs to the glycosyltransferase 10 family.</text>
</comment>
<keyword evidence="10" id="KW-0443">Lipid metabolism</keyword>
<sequence>LTLPSMLFPGAPMEPTEGRKFSLRKLLNILLLSLIFSSFLFVSLHRSRLSDPQRPQPSVSPGPPPRATNATLTILLWTWPFGSQPDSLACPELPEPRGCLFTTNLSAWRGAAALVVHHRDACGAPERLARLPRLPTQRWLWLNMESPSHSPNLSAMNDLFNLTVSYRRDSDIFLPYGELRPLRRPRPLAVPRKSRLVAWVVSNWHEGSRRVTYYQELRKHIVVDVYGKGHEPLPREQLLPTLSRYCFYLAFENSQHEDYITEKLWRNALAAGTVPVVLGPPRHNYERFLPPDSFIHVDDFGSAAELARYLWQLGWDPQRYRRHLRWRRWFRPVVGTGWARRLCRVCHFLRSMPARYGTVPDLAAWFV</sequence>
<evidence type="ECO:0000256" key="4">
    <source>
        <dbReference type="ARBA" id="ARBA00022676"/>
    </source>
</evidence>
<evidence type="ECO:0000256" key="14">
    <source>
        <dbReference type="ARBA" id="ARBA00036052"/>
    </source>
</evidence>
<dbReference type="FunFam" id="3.40.50.11660:FF:000001">
    <property type="entry name" value="alpha-(1,3)-fucosyltransferase 9"/>
    <property type="match status" value="1"/>
</dbReference>
<comment type="catalytic activity">
    <reaction evidence="17">
        <text>an N-acetyl-alpha-neuraminyl-(2-&gt;3)-beta-D-galactosyl-(1-&gt;4)-N-acetyl-beta-D-glucosaminyl derivative + GDP-beta-L-fucose = an alpha-Neu5Ac-(2-&gt;3)-beta-D-Gal-(1-&gt;4)-[alpha-L-Fuc-(1-&gt;3)]-beta-D-GlcNAc derivative + GDP + H(+)</text>
        <dbReference type="Rhea" id="RHEA:56076"/>
        <dbReference type="ChEBI" id="CHEBI:15378"/>
        <dbReference type="ChEBI" id="CHEBI:57273"/>
        <dbReference type="ChEBI" id="CHEBI:58189"/>
        <dbReference type="ChEBI" id="CHEBI:136545"/>
        <dbReference type="ChEBI" id="CHEBI:139509"/>
    </reaction>
    <physiologicalReaction direction="left-to-right" evidence="17">
        <dbReference type="Rhea" id="RHEA:56077"/>
    </physiologicalReaction>
</comment>
<dbReference type="InterPro" id="IPR038577">
    <property type="entry name" value="GT10-like_C_sf"/>
</dbReference>
<dbReference type="GO" id="GO:0032580">
    <property type="term" value="C:Golgi cisterna membrane"/>
    <property type="evidence" value="ECO:0007669"/>
    <property type="project" value="UniProtKB-SubCell"/>
</dbReference>
<dbReference type="Pfam" id="PF00852">
    <property type="entry name" value="Glyco_transf_10"/>
    <property type="match status" value="1"/>
</dbReference>
<dbReference type="GO" id="GO:0017060">
    <property type="term" value="F:3-galactosyl-N-acetylglucosaminide 4-alpha-L-fucosyltransferase activity"/>
    <property type="evidence" value="ECO:0007669"/>
    <property type="project" value="UniProtKB-EC"/>
</dbReference>
<dbReference type="InterPro" id="IPR031481">
    <property type="entry name" value="Glyco_tran_10_N"/>
</dbReference>
<evidence type="ECO:0000256" key="12">
    <source>
        <dbReference type="ARBA" id="ARBA00023180"/>
    </source>
</evidence>
<keyword evidence="6 19" id="KW-0812">Transmembrane</keyword>